<dbReference type="RefSeq" id="XP_011664387.1">
    <property type="nucleotide sequence ID" value="XM_011666085.2"/>
</dbReference>
<dbReference type="EnsemblMetazoa" id="XM_011666085">
    <property type="protein sequence ID" value="XP_011664387"/>
    <property type="gene ID" value="LOC100893477"/>
</dbReference>
<evidence type="ECO:0000256" key="1">
    <source>
        <dbReference type="ARBA" id="ARBA00022884"/>
    </source>
</evidence>
<keyword evidence="6" id="KW-1185">Reference proteome</keyword>
<reference evidence="5" key="2">
    <citation type="submission" date="2021-01" db="UniProtKB">
        <authorList>
            <consortium name="EnsemblMetazoa"/>
        </authorList>
    </citation>
    <scope>IDENTIFICATION</scope>
</reference>
<dbReference type="PROSITE" id="PS50102">
    <property type="entry name" value="RRM"/>
    <property type="match status" value="1"/>
</dbReference>
<organism evidence="5 6">
    <name type="scientific">Strongylocentrotus purpuratus</name>
    <name type="common">Purple sea urchin</name>
    <dbReference type="NCBI Taxonomy" id="7668"/>
    <lineage>
        <taxon>Eukaryota</taxon>
        <taxon>Metazoa</taxon>
        <taxon>Echinodermata</taxon>
        <taxon>Eleutherozoa</taxon>
        <taxon>Echinozoa</taxon>
        <taxon>Echinoidea</taxon>
        <taxon>Euechinoidea</taxon>
        <taxon>Echinacea</taxon>
        <taxon>Camarodonta</taxon>
        <taxon>Echinidea</taxon>
        <taxon>Strongylocentrotidae</taxon>
        <taxon>Strongylocentrotus</taxon>
    </lineage>
</organism>
<name>A0A7M7LVP9_STRPU</name>
<proteinExistence type="predicted"/>
<dbReference type="PANTHER" id="PTHR13968:SF26">
    <property type="entry name" value="RRM DOMAIN-CONTAINING PROTEIN"/>
    <property type="match status" value="1"/>
</dbReference>
<reference evidence="6" key="1">
    <citation type="submission" date="2015-02" db="EMBL/GenBank/DDBJ databases">
        <title>Genome sequencing for Strongylocentrotus purpuratus.</title>
        <authorList>
            <person name="Murali S."/>
            <person name="Liu Y."/>
            <person name="Vee V."/>
            <person name="English A."/>
            <person name="Wang M."/>
            <person name="Skinner E."/>
            <person name="Han Y."/>
            <person name="Muzny D.M."/>
            <person name="Worley K.C."/>
            <person name="Gibbs R.A."/>
        </authorList>
    </citation>
    <scope>NUCLEOTIDE SEQUENCE</scope>
</reference>
<dbReference type="OMA" id="CAYCKVH"/>
<evidence type="ECO:0000313" key="5">
    <source>
        <dbReference type="EnsemblMetazoa" id="XP_011664387"/>
    </source>
</evidence>
<dbReference type="InterPro" id="IPR012677">
    <property type="entry name" value="Nucleotide-bd_a/b_plait_sf"/>
</dbReference>
<dbReference type="GeneID" id="100893477"/>
<dbReference type="SUPFAM" id="SSF54928">
    <property type="entry name" value="RNA-binding domain, RBD"/>
    <property type="match status" value="1"/>
</dbReference>
<dbReference type="OrthoDB" id="6730379at2759"/>
<dbReference type="KEGG" id="spu:100893477"/>
<evidence type="ECO:0000256" key="3">
    <source>
        <dbReference type="SAM" id="MobiDB-lite"/>
    </source>
</evidence>
<dbReference type="GO" id="GO:0005634">
    <property type="term" value="C:nucleus"/>
    <property type="evidence" value="ECO:0000318"/>
    <property type="project" value="GO_Central"/>
</dbReference>
<dbReference type="FunFam" id="3.30.70.330:FF:000431">
    <property type="entry name" value="Heterogeneous nuclear ribonucleoprotein C"/>
    <property type="match status" value="1"/>
</dbReference>
<dbReference type="AlphaFoldDB" id="A0A7M7LVP9"/>
<dbReference type="InterPro" id="IPR035979">
    <property type="entry name" value="RBD_domain_sf"/>
</dbReference>
<protein>
    <recommendedName>
        <fullName evidence="4">RRM domain-containing protein</fullName>
    </recommendedName>
</protein>
<dbReference type="InterPro" id="IPR000504">
    <property type="entry name" value="RRM_dom"/>
</dbReference>
<dbReference type="InterPro" id="IPR051186">
    <property type="entry name" value="RRM_HNRPC/RALY_subfam"/>
</dbReference>
<evidence type="ECO:0000313" key="6">
    <source>
        <dbReference type="Proteomes" id="UP000007110"/>
    </source>
</evidence>
<dbReference type="PANTHER" id="PTHR13968">
    <property type="entry name" value="HETEROGENEOUS NUCLEAR RIBONUCLEOPROTEIN"/>
    <property type="match status" value="1"/>
</dbReference>
<feature type="region of interest" description="Disordered" evidence="3">
    <location>
        <begin position="160"/>
        <end position="180"/>
    </location>
</feature>
<dbReference type="SMART" id="SM00360">
    <property type="entry name" value="RRM"/>
    <property type="match status" value="1"/>
</dbReference>
<evidence type="ECO:0000256" key="2">
    <source>
        <dbReference type="PROSITE-ProRule" id="PRU00176"/>
    </source>
</evidence>
<evidence type="ECO:0000259" key="4">
    <source>
        <dbReference type="PROSITE" id="PS50102"/>
    </source>
</evidence>
<dbReference type="GO" id="GO:0003723">
    <property type="term" value="F:RNA binding"/>
    <property type="evidence" value="ECO:0000318"/>
    <property type="project" value="GO_Central"/>
</dbReference>
<accession>A0A7M7LVP9</accession>
<keyword evidence="1 2" id="KW-0694">RNA-binding</keyword>
<dbReference type="Proteomes" id="UP000007110">
    <property type="component" value="Unassembled WGS sequence"/>
</dbReference>
<dbReference type="InParanoid" id="A0A7M7LVP9"/>
<sequence>MNRGVYGVQQRQANNFMGGGGGGGGGGPVAHHNPPNHLSIGTNTNNQDPAAKASRIFIGNLNPLHADRQKIYEIFREYGTITGMSLQKGYGFIQFTTELEARAAVEAEHGRRLGTHNPQHLDLRVASEPDDSRPVGFKRAFGEFANFEFYDPGLLPAQPSAAKRRRFQDTAMDDERSGDEPPAWVCSICKHVEVSPWELMKHAAAIHQLLIYDLKSGNKGKTGNGIM</sequence>
<dbReference type="Pfam" id="PF00076">
    <property type="entry name" value="RRM_1"/>
    <property type="match status" value="1"/>
</dbReference>
<feature type="domain" description="RRM" evidence="4">
    <location>
        <begin position="54"/>
        <end position="128"/>
    </location>
</feature>
<dbReference type="Gene3D" id="3.30.70.330">
    <property type="match status" value="1"/>
</dbReference>